<comment type="caution">
    <text evidence="2">The sequence shown here is derived from an EMBL/GenBank/DDBJ whole genome shotgun (WGS) entry which is preliminary data.</text>
</comment>
<evidence type="ECO:0000313" key="3">
    <source>
        <dbReference type="Proteomes" id="UP000199598"/>
    </source>
</evidence>
<name>A0A1I3Z1X5_9HYPH</name>
<evidence type="ECO:0000313" key="2">
    <source>
        <dbReference type="EMBL" id="SFK37486.1"/>
    </source>
</evidence>
<feature type="domain" description="Bacterial Pleckstrin homology" evidence="1">
    <location>
        <begin position="16"/>
        <end position="120"/>
    </location>
</feature>
<evidence type="ECO:0000259" key="1">
    <source>
        <dbReference type="Pfam" id="PF08000"/>
    </source>
</evidence>
<keyword evidence="3" id="KW-1185">Reference proteome</keyword>
<dbReference type="CDD" id="cd13225">
    <property type="entry name" value="PH-like_bacteria"/>
    <property type="match status" value="1"/>
</dbReference>
<dbReference type="RefSeq" id="WP_093519011.1">
    <property type="nucleotide sequence ID" value="NZ_FOSK01000004.1"/>
</dbReference>
<reference evidence="2 3" key="1">
    <citation type="submission" date="2016-10" db="EMBL/GenBank/DDBJ databases">
        <authorList>
            <person name="Varghese N."/>
            <person name="Submissions S."/>
        </authorList>
    </citation>
    <scope>NUCLEOTIDE SEQUENCE [LARGE SCALE GENOMIC DNA]</scope>
    <source>
        <strain evidence="2 3">DSM 16392</strain>
    </source>
</reference>
<proteinExistence type="predicted"/>
<gene>
    <name evidence="2" type="ORF">SAMN04488518_104340</name>
</gene>
<organism evidence="2 3">
    <name type="scientific">Pseudovibrio ascidiaceicola</name>
    <dbReference type="NCBI Taxonomy" id="285279"/>
    <lineage>
        <taxon>Bacteria</taxon>
        <taxon>Pseudomonadati</taxon>
        <taxon>Pseudomonadota</taxon>
        <taxon>Alphaproteobacteria</taxon>
        <taxon>Hyphomicrobiales</taxon>
        <taxon>Stappiaceae</taxon>
        <taxon>Pseudovibrio</taxon>
    </lineage>
</organism>
<dbReference type="EMBL" id="FOSK01000004">
    <property type="protein sequence ID" value="SFK37486.1"/>
    <property type="molecule type" value="Genomic_DNA"/>
</dbReference>
<sequence>MIDFDVHSKFSLSSDDSFAELVPGLLIEGEEVIGSYSTGRDGVVFTNLRVMPIDVQGFTGKKRDFTSIPYKKVTAYSVETAGTLDADVELDLVISGLGKVKFRFYNLEELVEISRHIAKAIL</sequence>
<dbReference type="Pfam" id="PF08000">
    <property type="entry name" value="bPH_1"/>
    <property type="match status" value="1"/>
</dbReference>
<dbReference type="Proteomes" id="UP000199598">
    <property type="component" value="Unassembled WGS sequence"/>
</dbReference>
<protein>
    <submittedName>
        <fullName evidence="2">PH domain-containing protein</fullName>
    </submittedName>
</protein>
<accession>A0A1I3Z1X5</accession>
<dbReference type="SUPFAM" id="SSF50729">
    <property type="entry name" value="PH domain-like"/>
    <property type="match status" value="1"/>
</dbReference>
<dbReference type="Gene3D" id="2.30.29.50">
    <property type="entry name" value="Bacterial Pleckstrin homology domain"/>
    <property type="match status" value="1"/>
</dbReference>
<dbReference type="InterPro" id="IPR012544">
    <property type="entry name" value="PHb"/>
</dbReference>
<dbReference type="InterPro" id="IPR037063">
    <property type="entry name" value="PHb_sf"/>
</dbReference>